<dbReference type="InterPro" id="IPR050271">
    <property type="entry name" value="UDP-glycosyltransferase"/>
</dbReference>
<evidence type="ECO:0000256" key="3">
    <source>
        <dbReference type="ARBA" id="ARBA00022676"/>
    </source>
</evidence>
<accession>A0A914WA21</accession>
<keyword evidence="7" id="KW-1185">Reference proteome</keyword>
<proteinExistence type="inferred from homology"/>
<organism evidence="7 8">
    <name type="scientific">Plectus sambesii</name>
    <dbReference type="NCBI Taxonomy" id="2011161"/>
    <lineage>
        <taxon>Eukaryota</taxon>
        <taxon>Metazoa</taxon>
        <taxon>Ecdysozoa</taxon>
        <taxon>Nematoda</taxon>
        <taxon>Chromadorea</taxon>
        <taxon>Plectida</taxon>
        <taxon>Plectina</taxon>
        <taxon>Plectoidea</taxon>
        <taxon>Plectidae</taxon>
        <taxon>Plectus</taxon>
    </lineage>
</organism>
<dbReference type="PANTHER" id="PTHR48043:SF145">
    <property type="entry name" value="FI06409P-RELATED"/>
    <property type="match status" value="1"/>
</dbReference>
<evidence type="ECO:0000313" key="8">
    <source>
        <dbReference type="WBParaSite" id="PSAMB.scaffold3646size17454.g22089.t1"/>
    </source>
</evidence>
<protein>
    <recommendedName>
        <fullName evidence="2">glucuronosyltransferase</fullName>
        <ecNumber evidence="2">2.4.1.17</ecNumber>
    </recommendedName>
</protein>
<evidence type="ECO:0000256" key="5">
    <source>
        <dbReference type="ARBA" id="ARBA00047475"/>
    </source>
</evidence>
<comment type="catalytic activity">
    <reaction evidence="5">
        <text>glucuronate acceptor + UDP-alpha-D-glucuronate = acceptor beta-D-glucuronoside + UDP + H(+)</text>
        <dbReference type="Rhea" id="RHEA:21032"/>
        <dbReference type="ChEBI" id="CHEBI:15378"/>
        <dbReference type="ChEBI" id="CHEBI:58052"/>
        <dbReference type="ChEBI" id="CHEBI:58223"/>
        <dbReference type="ChEBI" id="CHEBI:132367"/>
        <dbReference type="ChEBI" id="CHEBI:132368"/>
        <dbReference type="EC" id="2.4.1.17"/>
    </reaction>
</comment>
<comment type="similarity">
    <text evidence="1">Belongs to the UDP-glycosyltransferase family.</text>
</comment>
<name>A0A914WA21_9BILA</name>
<feature type="compositionally biased region" description="Basic and acidic residues" evidence="6">
    <location>
        <begin position="270"/>
        <end position="298"/>
    </location>
</feature>
<sequence>MQQPEPLDDQWQKVMNESSENGVVIFSMGSVASTKDMPIEMKNAIINAFSHFPQYTFLVRMEGELPKLSDNIQIVDWIPQKDLLAHPKIRAFFTHGGYNSLTEATYTGVPLIVMPLFGDQIANVKRIERSGVGVAVDKEELTEQSVVDALTKVLEDESYNAKAKRLSKMMKEKPTSSADLAIGWRSTILNLSLPLRNLIKMLQRKLLTVVLIACFLYASSYVADAEPIEHSASMKIFRAKLISRLRRQFPQLTHRKNRGDSSQVGGLSGRGDDEWGKDWGGRIDKGGRRDDINTDDGRGGAVGRVRQT</sequence>
<dbReference type="CDD" id="cd03784">
    <property type="entry name" value="GT1_Gtf-like"/>
    <property type="match status" value="1"/>
</dbReference>
<evidence type="ECO:0000313" key="7">
    <source>
        <dbReference type="Proteomes" id="UP000887566"/>
    </source>
</evidence>
<evidence type="ECO:0000256" key="4">
    <source>
        <dbReference type="ARBA" id="ARBA00022679"/>
    </source>
</evidence>
<dbReference type="AlphaFoldDB" id="A0A914WA21"/>
<dbReference type="SUPFAM" id="SSF53756">
    <property type="entry name" value="UDP-Glycosyltransferase/glycogen phosphorylase"/>
    <property type="match status" value="1"/>
</dbReference>
<dbReference type="FunFam" id="3.40.50.2000:FF:000021">
    <property type="entry name" value="UDP-glucuronosyltransferase"/>
    <property type="match status" value="1"/>
</dbReference>
<feature type="region of interest" description="Disordered" evidence="6">
    <location>
        <begin position="252"/>
        <end position="308"/>
    </location>
</feature>
<dbReference type="PANTHER" id="PTHR48043">
    <property type="entry name" value="EG:EG0003.4 PROTEIN-RELATED"/>
    <property type="match status" value="1"/>
</dbReference>
<dbReference type="InterPro" id="IPR002213">
    <property type="entry name" value="UDP_glucos_trans"/>
</dbReference>
<dbReference type="EC" id="2.4.1.17" evidence="2"/>
<dbReference type="WBParaSite" id="PSAMB.scaffold3646size17454.g22089.t1">
    <property type="protein sequence ID" value="PSAMB.scaffold3646size17454.g22089.t1"/>
    <property type="gene ID" value="PSAMB.scaffold3646size17454.g22089"/>
</dbReference>
<keyword evidence="4" id="KW-0808">Transferase</keyword>
<evidence type="ECO:0000256" key="1">
    <source>
        <dbReference type="ARBA" id="ARBA00009995"/>
    </source>
</evidence>
<dbReference type="Pfam" id="PF00201">
    <property type="entry name" value="UDPGT"/>
    <property type="match status" value="1"/>
</dbReference>
<reference evidence="8" key="1">
    <citation type="submission" date="2022-11" db="UniProtKB">
        <authorList>
            <consortium name="WormBaseParasite"/>
        </authorList>
    </citation>
    <scope>IDENTIFICATION</scope>
</reference>
<keyword evidence="3" id="KW-0328">Glycosyltransferase</keyword>
<dbReference type="Proteomes" id="UP000887566">
    <property type="component" value="Unplaced"/>
</dbReference>
<evidence type="ECO:0000256" key="2">
    <source>
        <dbReference type="ARBA" id="ARBA00012544"/>
    </source>
</evidence>
<dbReference type="GO" id="GO:0015020">
    <property type="term" value="F:glucuronosyltransferase activity"/>
    <property type="evidence" value="ECO:0007669"/>
    <property type="project" value="UniProtKB-EC"/>
</dbReference>
<evidence type="ECO:0000256" key="6">
    <source>
        <dbReference type="SAM" id="MobiDB-lite"/>
    </source>
</evidence>
<dbReference type="Gene3D" id="3.40.50.2000">
    <property type="entry name" value="Glycogen Phosphorylase B"/>
    <property type="match status" value="1"/>
</dbReference>